<dbReference type="EMBL" id="KV922116">
    <property type="protein sequence ID" value="ORE01593.1"/>
    <property type="molecule type" value="Genomic_DNA"/>
</dbReference>
<organism evidence="1">
    <name type="scientific">Rhizopus microsporus var. microsporus</name>
    <dbReference type="NCBI Taxonomy" id="86635"/>
    <lineage>
        <taxon>Eukaryota</taxon>
        <taxon>Fungi</taxon>
        <taxon>Fungi incertae sedis</taxon>
        <taxon>Mucoromycota</taxon>
        <taxon>Mucoromycotina</taxon>
        <taxon>Mucoromycetes</taxon>
        <taxon>Mucorales</taxon>
        <taxon>Mucorineae</taxon>
        <taxon>Rhizopodaceae</taxon>
        <taxon>Rhizopus</taxon>
    </lineage>
</organism>
<dbReference type="VEuPathDB" id="FungiDB:BCV72DRAFT_299098"/>
<sequence>MTPFFKLNSFLFPIKVEIMSNQFFYEVGQGHVIDEHGCPEPMDYVVDEETYTLQTLSSHTDYLHTLYGVRNHKPVAMHANEVQSKDVHMKESVTKRDYTVYTDQDKVRFFKLMFEKVLSASAAAKLLGIHVRSAQRWALQYEKDPDSIFKKGKSSGRPRILNNEHKTLILEWVDENPSIVLEQLMEKLRQRFEGIQVSKTILYRFYGMVKKRVYCCGNCPKNKGKNDYYPGCNLCLWFD</sequence>
<dbReference type="InterPro" id="IPR009057">
    <property type="entry name" value="Homeodomain-like_sf"/>
</dbReference>
<gene>
    <name evidence="1" type="ORF">BCV72DRAFT_299098</name>
</gene>
<dbReference type="Proteomes" id="UP000242414">
    <property type="component" value="Unassembled WGS sequence"/>
</dbReference>
<name>A0A1X0QPA4_RHIZD</name>
<accession>A0A1X0QPA4</accession>
<protein>
    <submittedName>
        <fullName evidence="1">Uncharacterized protein</fullName>
    </submittedName>
</protein>
<reference evidence="1" key="1">
    <citation type="journal article" date="2016" name="Proc. Natl. Acad. Sci. U.S.A.">
        <title>Lipid metabolic changes in an early divergent fungus govern the establishment of a mutualistic symbiosis with endobacteria.</title>
        <authorList>
            <person name="Lastovetsky O.A."/>
            <person name="Gaspar M.L."/>
            <person name="Mondo S.J."/>
            <person name="LaButti K.M."/>
            <person name="Sandor L."/>
            <person name="Grigoriev I.V."/>
            <person name="Henry S.A."/>
            <person name="Pawlowska T.E."/>
        </authorList>
    </citation>
    <scope>NUCLEOTIDE SEQUENCE [LARGE SCALE GENOMIC DNA]</scope>
    <source>
        <strain evidence="1">ATCC 52814</strain>
    </source>
</reference>
<proteinExistence type="predicted"/>
<dbReference type="OrthoDB" id="4011711at2759"/>
<dbReference type="SUPFAM" id="SSF46689">
    <property type="entry name" value="Homeodomain-like"/>
    <property type="match status" value="1"/>
</dbReference>
<evidence type="ECO:0000313" key="1">
    <source>
        <dbReference type="EMBL" id="ORE01593.1"/>
    </source>
</evidence>
<dbReference type="AlphaFoldDB" id="A0A1X0QPA4"/>